<evidence type="ECO:0000256" key="7">
    <source>
        <dbReference type="ARBA" id="ARBA00026215"/>
    </source>
</evidence>
<evidence type="ECO:0000256" key="6">
    <source>
        <dbReference type="ARBA" id="ARBA00024819"/>
    </source>
</evidence>
<dbReference type="AlphaFoldDB" id="A0A226EV88"/>
<accession>A0A226EV88</accession>
<comment type="subcellular location">
    <subcellularLocation>
        <location evidence="3">Cytoplasm</location>
    </subcellularLocation>
    <subcellularLocation>
        <location evidence="1">Nucleus</location>
    </subcellularLocation>
    <subcellularLocation>
        <location evidence="2">Photoreceptor inner segment</location>
    </subcellularLocation>
</comment>
<dbReference type="PROSITE" id="PS50013">
    <property type="entry name" value="CHROMO_2"/>
    <property type="match status" value="1"/>
</dbReference>
<feature type="compositionally biased region" description="Low complexity" evidence="9">
    <location>
        <begin position="255"/>
        <end position="268"/>
    </location>
</feature>
<evidence type="ECO:0000256" key="2">
    <source>
        <dbReference type="ARBA" id="ARBA00004437"/>
    </source>
</evidence>
<proteinExistence type="predicted"/>
<name>A0A226EV88_FOLCA</name>
<dbReference type="GO" id="GO:0005829">
    <property type="term" value="C:cytosol"/>
    <property type="evidence" value="ECO:0007669"/>
    <property type="project" value="TreeGrafter"/>
</dbReference>
<dbReference type="InterPro" id="IPR023780">
    <property type="entry name" value="Chromo_domain"/>
</dbReference>
<dbReference type="InterPro" id="IPR000953">
    <property type="entry name" value="Chromo/chromo_shadow_dom"/>
</dbReference>
<dbReference type="Pfam" id="PF14996">
    <property type="entry name" value="RMP"/>
    <property type="match status" value="1"/>
</dbReference>
<dbReference type="InterPro" id="IPR016197">
    <property type="entry name" value="Chromo-like_dom_sf"/>
</dbReference>
<dbReference type="SMART" id="SM00298">
    <property type="entry name" value="CHROMO"/>
    <property type="match status" value="1"/>
</dbReference>
<dbReference type="Proteomes" id="UP000198287">
    <property type="component" value="Unassembled WGS sequence"/>
</dbReference>
<dbReference type="GO" id="GO:0005634">
    <property type="term" value="C:nucleus"/>
    <property type="evidence" value="ECO:0007669"/>
    <property type="project" value="UniProtKB-SubCell"/>
</dbReference>
<reference evidence="11 12" key="1">
    <citation type="submission" date="2015-12" db="EMBL/GenBank/DDBJ databases">
        <title>The genome of Folsomia candida.</title>
        <authorList>
            <person name="Faddeeva A."/>
            <person name="Derks M.F."/>
            <person name="Anvar Y."/>
            <person name="Smit S."/>
            <person name="Van Straalen N."/>
            <person name="Roelofs D."/>
        </authorList>
    </citation>
    <scope>NUCLEOTIDE SEQUENCE [LARGE SCALE GENOMIC DNA]</scope>
    <source>
        <strain evidence="11 12">VU population</strain>
        <tissue evidence="11">Whole body</tissue>
    </source>
</reference>
<dbReference type="Pfam" id="PF00385">
    <property type="entry name" value="Chromo"/>
    <property type="match status" value="1"/>
</dbReference>
<dbReference type="InterPro" id="IPR023779">
    <property type="entry name" value="Chromodomain_CS"/>
</dbReference>
<dbReference type="PANTHER" id="PTHR33958:SF1">
    <property type="entry name" value="CILIA- AND FLAGELLA-ASSOCIATED PROTEIN 418"/>
    <property type="match status" value="1"/>
</dbReference>
<evidence type="ECO:0000256" key="8">
    <source>
        <dbReference type="SAM" id="Coils"/>
    </source>
</evidence>
<dbReference type="EMBL" id="LNIX01000001">
    <property type="protein sequence ID" value="OXA61513.1"/>
    <property type="molecule type" value="Genomic_DNA"/>
</dbReference>
<feature type="coiled-coil region" evidence="8">
    <location>
        <begin position="321"/>
        <end position="355"/>
    </location>
</feature>
<keyword evidence="5" id="KW-0539">Nucleus</keyword>
<dbReference type="PROSITE" id="PS00598">
    <property type="entry name" value="CHROMO_1"/>
    <property type="match status" value="1"/>
</dbReference>
<feature type="region of interest" description="Disordered" evidence="9">
    <location>
        <begin position="212"/>
        <end position="281"/>
    </location>
</feature>
<feature type="domain" description="Chromo" evidence="10">
    <location>
        <begin position="284"/>
        <end position="343"/>
    </location>
</feature>
<keyword evidence="8" id="KW-0175">Coiled coil</keyword>
<feature type="compositionally biased region" description="Polar residues" evidence="9">
    <location>
        <begin position="217"/>
        <end position="246"/>
    </location>
</feature>
<dbReference type="PANTHER" id="PTHR33958">
    <property type="entry name" value="PROTEIN C8ORF37"/>
    <property type="match status" value="1"/>
</dbReference>
<dbReference type="GO" id="GO:0005694">
    <property type="term" value="C:chromosome"/>
    <property type="evidence" value="ECO:0007669"/>
    <property type="project" value="UniProtKB-ARBA"/>
</dbReference>
<dbReference type="InterPro" id="IPR029239">
    <property type="entry name" value="CFAP418"/>
</dbReference>
<evidence type="ECO:0000256" key="5">
    <source>
        <dbReference type="ARBA" id="ARBA00023242"/>
    </source>
</evidence>
<evidence type="ECO:0000256" key="9">
    <source>
        <dbReference type="SAM" id="MobiDB-lite"/>
    </source>
</evidence>
<organism evidence="11 12">
    <name type="scientific">Folsomia candida</name>
    <name type="common">Springtail</name>
    <dbReference type="NCBI Taxonomy" id="158441"/>
    <lineage>
        <taxon>Eukaryota</taxon>
        <taxon>Metazoa</taxon>
        <taxon>Ecdysozoa</taxon>
        <taxon>Arthropoda</taxon>
        <taxon>Hexapoda</taxon>
        <taxon>Collembola</taxon>
        <taxon>Entomobryomorpha</taxon>
        <taxon>Isotomoidea</taxon>
        <taxon>Isotomidae</taxon>
        <taxon>Proisotominae</taxon>
        <taxon>Folsomia</taxon>
    </lineage>
</organism>
<evidence type="ECO:0000313" key="11">
    <source>
        <dbReference type="EMBL" id="OXA61513.1"/>
    </source>
</evidence>
<dbReference type="STRING" id="158441.A0A226EV88"/>
<comment type="function">
    <text evidence="6">May be involved in photoreceptor outer segment disk morphogenesis.</text>
</comment>
<comment type="caution">
    <text evidence="11">The sequence shown here is derived from an EMBL/GenBank/DDBJ whole genome shotgun (WGS) entry which is preliminary data.</text>
</comment>
<evidence type="ECO:0000256" key="1">
    <source>
        <dbReference type="ARBA" id="ARBA00004123"/>
    </source>
</evidence>
<dbReference type="SUPFAM" id="SSF54160">
    <property type="entry name" value="Chromo domain-like"/>
    <property type="match status" value="1"/>
</dbReference>
<sequence>MAGVSLGGPKPEEIDALLDQLDLDLKVEKMFLKSPEAKRLSELPPKDCSCTTKHPTDWKEVDEMLKDFKFEDNNPFSKEKNKPWARQKIPIPSSVADDEKRSKKCFTVYLSGSYEVMGLCIPGAEKPCDNLKCLRCDFAVVTFDNFAWHQSTDYLFLRNHMPDFEKLASKLCKKKGSRAYSCQCRHVTVNNFTNVLSRPDVRWFMMARTGTKRKISESSQSSKNEGTTSVSSNKNAGSSRADNNTGIAERGQTAGGTETTENSTKTNSGPDHTDPAETNDEGEFYVESIRDMKIENGKRYFLVKWSGYDEKDNSWEPEENMQGSQKLISEYTSRLKQLNSQKEQAAKKKQNSIEIVAKKPKLEYVATVDLTDVQSSTKKASSTVVSRTNVVAKLKPQIQVLGSLGQNIKLLSFQNNDLVKSVQQTGNKQNARHLQPLRRNNITVIPSPSTPLLMQPKNQPTSAVISKQQNDNFSEPQMLSLVYNFLLWINNNFQLLQFNIENSQDQLHKLVVTEDIKGLHPLILYGIIQAEDKNRYCFVQFEEHNYIDCVTPVNLCRRIPGIDGFIKNQIDIARNMK</sequence>
<protein>
    <recommendedName>
        <fullName evidence="7">Cilia- and flagella-associated protein 418</fullName>
    </recommendedName>
</protein>
<evidence type="ECO:0000256" key="3">
    <source>
        <dbReference type="ARBA" id="ARBA00004496"/>
    </source>
</evidence>
<evidence type="ECO:0000313" key="12">
    <source>
        <dbReference type="Proteomes" id="UP000198287"/>
    </source>
</evidence>
<evidence type="ECO:0000256" key="4">
    <source>
        <dbReference type="ARBA" id="ARBA00022490"/>
    </source>
</evidence>
<evidence type="ECO:0000259" key="10">
    <source>
        <dbReference type="PROSITE" id="PS50013"/>
    </source>
</evidence>
<gene>
    <name evidence="11" type="ORF">Fcan01_02220</name>
</gene>
<dbReference type="OrthoDB" id="1918685at2759"/>
<dbReference type="Gene3D" id="2.40.50.40">
    <property type="match status" value="1"/>
</dbReference>
<keyword evidence="12" id="KW-1185">Reference proteome</keyword>
<keyword evidence="4" id="KW-0963">Cytoplasm</keyword>
<dbReference type="CDD" id="cd00024">
    <property type="entry name" value="CD_CSD"/>
    <property type="match status" value="1"/>
</dbReference>
<dbReference type="GO" id="GO:0001917">
    <property type="term" value="C:photoreceptor inner segment"/>
    <property type="evidence" value="ECO:0007669"/>
    <property type="project" value="UniProtKB-SubCell"/>
</dbReference>